<dbReference type="EnsemblBacteria" id="BAG02061">
    <property type="protein sequence ID" value="BAG02061"/>
    <property type="gene ID" value="MAE_22390"/>
</dbReference>
<organism evidence="1 2">
    <name type="scientific">Microcystis aeruginosa (strain NIES-843 / IAM M-2473)</name>
    <dbReference type="NCBI Taxonomy" id="449447"/>
    <lineage>
        <taxon>Bacteria</taxon>
        <taxon>Bacillati</taxon>
        <taxon>Cyanobacteriota</taxon>
        <taxon>Cyanophyceae</taxon>
        <taxon>Oscillatoriophycideae</taxon>
        <taxon>Chroococcales</taxon>
        <taxon>Microcystaceae</taxon>
        <taxon>Microcystis</taxon>
    </lineage>
</organism>
<dbReference type="Proteomes" id="UP000001510">
    <property type="component" value="Chromosome"/>
</dbReference>
<sequence length="86" mass="10022">MSVHQIGEHSENRLEQSRFEHLGDGLRVYCKQIFHAHQFQSRQFQGQLLQFCPDYPIRLVDVFEFDKSDRHAGQILLCYSGVVGLS</sequence>
<dbReference type="STRING" id="449447.MAE_22390"/>
<name>B0JG56_MICAN</name>
<dbReference type="PaxDb" id="449447-MAE_22390"/>
<accession>B0JG56</accession>
<evidence type="ECO:0000313" key="2">
    <source>
        <dbReference type="Proteomes" id="UP000001510"/>
    </source>
</evidence>
<dbReference type="HOGENOM" id="CLU_2494408_0_0_3"/>
<dbReference type="AlphaFoldDB" id="B0JG56"/>
<dbReference type="EMBL" id="AP009552">
    <property type="protein sequence ID" value="BAG02061.1"/>
    <property type="molecule type" value="Genomic_DNA"/>
</dbReference>
<gene>
    <name evidence="1" type="ordered locus">MAE_22390</name>
</gene>
<dbReference type="KEGG" id="mar:MAE_22390"/>
<reference evidence="1 2" key="1">
    <citation type="journal article" date="2007" name="DNA Res.">
        <title>Complete genomic structure of the bloom-forming toxic cyanobacterium Microcystis aeruginosa NIES-843.</title>
        <authorList>
            <person name="Kaneko T."/>
            <person name="Nakajima N."/>
            <person name="Okamoto S."/>
            <person name="Suzuki I."/>
            <person name="Tanabe Y."/>
            <person name="Tamaoki M."/>
            <person name="Nakamura Y."/>
            <person name="Kasai F."/>
            <person name="Watanabe A."/>
            <person name="Kawashima K."/>
            <person name="Kishida Y."/>
            <person name="Ono A."/>
            <person name="Shimizu Y."/>
            <person name="Takahashi C."/>
            <person name="Minami C."/>
            <person name="Fujishiro T."/>
            <person name="Kohara M."/>
            <person name="Katoh M."/>
            <person name="Nakazaki N."/>
            <person name="Nakayama S."/>
            <person name="Yamada M."/>
            <person name="Tabata S."/>
            <person name="Watanabe M.M."/>
        </authorList>
    </citation>
    <scope>NUCLEOTIDE SEQUENCE [LARGE SCALE GENOMIC DNA]</scope>
    <source>
        <strain evidence="2">NIES-843 / IAM M-247</strain>
    </source>
</reference>
<keyword evidence="2" id="KW-1185">Reference proteome</keyword>
<proteinExistence type="predicted"/>
<protein>
    <submittedName>
        <fullName evidence="1">Uncharacterized protein</fullName>
    </submittedName>
</protein>
<evidence type="ECO:0000313" key="1">
    <source>
        <dbReference type="EMBL" id="BAG02061.1"/>
    </source>
</evidence>